<dbReference type="AlphaFoldDB" id="A0A137S2X7"/>
<dbReference type="RefSeq" id="WP_061333466.1">
    <property type="nucleotide sequence ID" value="NZ_LOCO01000029.1"/>
</dbReference>
<dbReference type="EMBL" id="LOCO01000029">
    <property type="protein sequence ID" value="KXO06782.1"/>
    <property type="molecule type" value="Genomic_DNA"/>
</dbReference>
<protein>
    <submittedName>
        <fullName evidence="2">Uncharacterized protein</fullName>
    </submittedName>
</protein>
<reference evidence="3" key="1">
    <citation type="submission" date="2015-12" db="EMBL/GenBank/DDBJ databases">
        <authorList>
            <person name="Lima A."/>
            <person name="Farahani Zayas N."/>
            <person name="Castro Da Silva M.A."/>
            <person name="Cabral A."/>
            <person name="Pessatti M.L."/>
        </authorList>
    </citation>
    <scope>NUCLEOTIDE SEQUENCE [LARGE SCALE GENOMIC DNA]</scope>
    <source>
        <strain evidence="3">LAMA 842</strain>
    </source>
</reference>
<name>A0A137S2X7_9GAMM</name>
<feature type="chain" id="PRO_5007480209" evidence="1">
    <location>
        <begin position="30"/>
        <end position="179"/>
    </location>
</feature>
<evidence type="ECO:0000313" key="2">
    <source>
        <dbReference type="EMBL" id="KXO06782.1"/>
    </source>
</evidence>
<accession>A0A137S2X7</accession>
<gene>
    <name evidence="2" type="ORF">J122_3702</name>
</gene>
<organism evidence="2 3">
    <name type="scientific">Marinobacter excellens LAMA 842</name>
    <dbReference type="NCBI Taxonomy" id="1306954"/>
    <lineage>
        <taxon>Bacteria</taxon>
        <taxon>Pseudomonadati</taxon>
        <taxon>Pseudomonadota</taxon>
        <taxon>Gammaproteobacteria</taxon>
        <taxon>Pseudomonadales</taxon>
        <taxon>Marinobacteraceae</taxon>
        <taxon>Marinobacter</taxon>
    </lineage>
</organism>
<evidence type="ECO:0000256" key="1">
    <source>
        <dbReference type="SAM" id="SignalP"/>
    </source>
</evidence>
<comment type="caution">
    <text evidence="2">The sequence shown here is derived from an EMBL/GenBank/DDBJ whole genome shotgun (WGS) entry which is preliminary data.</text>
</comment>
<evidence type="ECO:0000313" key="3">
    <source>
        <dbReference type="Proteomes" id="UP000070282"/>
    </source>
</evidence>
<keyword evidence="3" id="KW-1185">Reference proteome</keyword>
<proteinExistence type="predicted"/>
<feature type="signal peptide" evidence="1">
    <location>
        <begin position="1"/>
        <end position="29"/>
    </location>
</feature>
<keyword evidence="1" id="KW-0732">Signal</keyword>
<dbReference type="Proteomes" id="UP000070282">
    <property type="component" value="Unassembled WGS sequence"/>
</dbReference>
<sequence length="179" mass="19069">MQMTKKTRTSPISTAVALLATCLPAAVLAHGAVEVDNAPEHIIQASISQPAAIPGLSAVILDAPQPGILVSYRGSHVLTVEDTQGQGLLRFSPEGVMANRSSADWPDLSQARPGMVNSSTNGRSWVKVSATPSFGWMDPRLGVEHGEGLWRIPVRTVSGAQSEIRGLLTRKPLPKEDHH</sequence>
<dbReference type="PATRIC" id="fig|1306954.6.peg.2272"/>